<reference evidence="3 4" key="1">
    <citation type="submission" date="2018-08" db="EMBL/GenBank/DDBJ databases">
        <title>Meiothermus granaticius genome AF-68 sequencing project.</title>
        <authorList>
            <person name="Da Costa M.S."/>
            <person name="Albuquerque L."/>
            <person name="Raposo P."/>
            <person name="Froufe H.J.C."/>
            <person name="Barroso C.S."/>
            <person name="Egas C."/>
        </authorList>
    </citation>
    <scope>NUCLEOTIDE SEQUENCE [LARGE SCALE GENOMIC DNA]</scope>
    <source>
        <strain evidence="3 4">AF-68</strain>
    </source>
</reference>
<dbReference type="AlphaFoldDB" id="A0A399FB26"/>
<dbReference type="SMART" id="SM00935">
    <property type="entry name" value="OmpH"/>
    <property type="match status" value="1"/>
</dbReference>
<dbReference type="Proteomes" id="UP000266178">
    <property type="component" value="Unassembled WGS sequence"/>
</dbReference>
<dbReference type="Gene3D" id="3.30.910.20">
    <property type="entry name" value="Skp domain"/>
    <property type="match status" value="1"/>
</dbReference>
<accession>A0A399FB26</accession>
<evidence type="ECO:0000313" key="4">
    <source>
        <dbReference type="Proteomes" id="UP000266178"/>
    </source>
</evidence>
<dbReference type="InterPro" id="IPR005632">
    <property type="entry name" value="Chaperone_Skp"/>
</dbReference>
<proteinExistence type="inferred from homology"/>
<dbReference type="GO" id="GO:0050821">
    <property type="term" value="P:protein stabilization"/>
    <property type="evidence" value="ECO:0007669"/>
    <property type="project" value="TreeGrafter"/>
</dbReference>
<name>A0A399FB26_9DEIN</name>
<evidence type="ECO:0000313" key="3">
    <source>
        <dbReference type="EMBL" id="RIH92886.1"/>
    </source>
</evidence>
<gene>
    <name evidence="3" type="ORF">Mgrana_01161</name>
</gene>
<comment type="caution">
    <text evidence="3">The sequence shown here is derived from an EMBL/GenBank/DDBJ whole genome shotgun (WGS) entry which is preliminary data.</text>
</comment>
<protein>
    <submittedName>
        <fullName evidence="3">Outer membrane protein (OmpH-like)</fullName>
    </submittedName>
</protein>
<dbReference type="GO" id="GO:0051082">
    <property type="term" value="F:unfolded protein binding"/>
    <property type="evidence" value="ECO:0007669"/>
    <property type="project" value="InterPro"/>
</dbReference>
<evidence type="ECO:0000256" key="1">
    <source>
        <dbReference type="ARBA" id="ARBA00009091"/>
    </source>
</evidence>
<keyword evidence="4" id="KW-1185">Reference proteome</keyword>
<dbReference type="Pfam" id="PF03938">
    <property type="entry name" value="OmpH"/>
    <property type="match status" value="1"/>
</dbReference>
<dbReference type="InterPro" id="IPR024930">
    <property type="entry name" value="Skp_dom_sf"/>
</dbReference>
<comment type="similarity">
    <text evidence="1">Belongs to the Skp family.</text>
</comment>
<organism evidence="3 4">
    <name type="scientific">Meiothermus granaticius NBRC 107808</name>
    <dbReference type="NCBI Taxonomy" id="1227551"/>
    <lineage>
        <taxon>Bacteria</taxon>
        <taxon>Thermotogati</taxon>
        <taxon>Deinococcota</taxon>
        <taxon>Deinococci</taxon>
        <taxon>Thermales</taxon>
        <taxon>Thermaceae</taxon>
        <taxon>Meiothermus</taxon>
    </lineage>
</organism>
<dbReference type="PANTHER" id="PTHR35089">
    <property type="entry name" value="CHAPERONE PROTEIN SKP"/>
    <property type="match status" value="1"/>
</dbReference>
<dbReference type="EMBL" id="QWLB01000012">
    <property type="protein sequence ID" value="RIH92886.1"/>
    <property type="molecule type" value="Genomic_DNA"/>
</dbReference>
<keyword evidence="2" id="KW-0732">Signal</keyword>
<sequence length="143" mass="15527">MAQNKSVPTEVGYVDSDLLLQAHPGFSKVKEIQGQAQAELNPLREQLQSLEAKSRAGNLSAKEQQDFQSLSKAYQDTLNRWQDKEDAVLGPITDQVNQAIAKTAQEQGFALVLDKRVAGTSGLVVYADASLDLTDAVVKAMPK</sequence>
<evidence type="ECO:0000256" key="2">
    <source>
        <dbReference type="ARBA" id="ARBA00022729"/>
    </source>
</evidence>
<dbReference type="PANTHER" id="PTHR35089:SF1">
    <property type="entry name" value="CHAPERONE PROTEIN SKP"/>
    <property type="match status" value="1"/>
</dbReference>
<dbReference type="GO" id="GO:0005829">
    <property type="term" value="C:cytosol"/>
    <property type="evidence" value="ECO:0007669"/>
    <property type="project" value="TreeGrafter"/>
</dbReference>
<dbReference type="SUPFAM" id="SSF111384">
    <property type="entry name" value="OmpH-like"/>
    <property type="match status" value="1"/>
</dbReference>